<dbReference type="SUPFAM" id="SSF117916">
    <property type="entry name" value="Fe-S cluster assembly (FSCA) domain-like"/>
    <property type="match status" value="1"/>
</dbReference>
<dbReference type="Proteomes" id="UP001143463">
    <property type="component" value="Unassembled WGS sequence"/>
</dbReference>
<keyword evidence="3" id="KW-1185">Reference proteome</keyword>
<dbReference type="InterPro" id="IPR034904">
    <property type="entry name" value="FSCA_dom_sf"/>
</dbReference>
<dbReference type="InterPro" id="IPR052339">
    <property type="entry name" value="Fe-S_Maturation_MIP18"/>
</dbReference>
<dbReference type="AlphaFoldDB" id="A0A9W6L4P8"/>
<dbReference type="PANTHER" id="PTHR42831">
    <property type="entry name" value="FE-S PROTEIN MATURATION AUXILIARY FACTOR YITW"/>
    <property type="match status" value="1"/>
</dbReference>
<reference evidence="2" key="1">
    <citation type="journal article" date="2014" name="Int. J. Syst. Evol. Microbiol.">
        <title>Complete genome sequence of Corynebacterium casei LMG S-19264T (=DSM 44701T), isolated from a smear-ripened cheese.</title>
        <authorList>
            <consortium name="US DOE Joint Genome Institute (JGI-PGF)"/>
            <person name="Walter F."/>
            <person name="Albersmeier A."/>
            <person name="Kalinowski J."/>
            <person name="Ruckert C."/>
        </authorList>
    </citation>
    <scope>NUCLEOTIDE SEQUENCE</scope>
    <source>
        <strain evidence="2">VKM Ac-1069</strain>
    </source>
</reference>
<comment type="caution">
    <text evidence="2">The sequence shown here is derived from an EMBL/GenBank/DDBJ whole genome shotgun (WGS) entry which is preliminary data.</text>
</comment>
<name>A0A9W6L4P8_9PSEU</name>
<evidence type="ECO:0000259" key="1">
    <source>
        <dbReference type="Pfam" id="PF01883"/>
    </source>
</evidence>
<evidence type="ECO:0000313" key="3">
    <source>
        <dbReference type="Proteomes" id="UP001143463"/>
    </source>
</evidence>
<accession>A0A9W6L4P8</accession>
<evidence type="ECO:0000313" key="2">
    <source>
        <dbReference type="EMBL" id="GLL13621.1"/>
    </source>
</evidence>
<protein>
    <recommendedName>
        <fullName evidence="1">MIP18 family-like domain-containing protein</fullName>
    </recommendedName>
</protein>
<dbReference type="RefSeq" id="WP_051737885.1">
    <property type="nucleotide sequence ID" value="NZ_BAAAUZ010000040.1"/>
</dbReference>
<gene>
    <name evidence="2" type="ORF">GCM10017577_47650</name>
</gene>
<dbReference type="PANTHER" id="PTHR42831:SF1">
    <property type="entry name" value="FE-S PROTEIN MATURATION AUXILIARY FACTOR YITW"/>
    <property type="match status" value="1"/>
</dbReference>
<proteinExistence type="predicted"/>
<dbReference type="Gene3D" id="3.30.300.130">
    <property type="entry name" value="Fe-S cluster assembly (FSCA)"/>
    <property type="match status" value="1"/>
</dbReference>
<sequence>MSATPAAIEAALGKVDDPCSIAARAPMSVRDMGLVRDWHVEGDGTVVVTVSPTAPSCILMSSIADGIEARVAEVDGVENVRVEIDTVTMWTPELMTDAGRRTLDDRRAASLLEVPVRPREWERR</sequence>
<organism evidence="2 3">
    <name type="scientific">Pseudonocardia halophobica</name>
    <dbReference type="NCBI Taxonomy" id="29401"/>
    <lineage>
        <taxon>Bacteria</taxon>
        <taxon>Bacillati</taxon>
        <taxon>Actinomycetota</taxon>
        <taxon>Actinomycetes</taxon>
        <taxon>Pseudonocardiales</taxon>
        <taxon>Pseudonocardiaceae</taxon>
        <taxon>Pseudonocardia</taxon>
    </lineage>
</organism>
<feature type="domain" description="MIP18 family-like" evidence="1">
    <location>
        <begin position="6"/>
        <end position="82"/>
    </location>
</feature>
<dbReference type="EMBL" id="BSFQ01000023">
    <property type="protein sequence ID" value="GLL13621.1"/>
    <property type="molecule type" value="Genomic_DNA"/>
</dbReference>
<dbReference type="InterPro" id="IPR002744">
    <property type="entry name" value="MIP18-like"/>
</dbReference>
<reference evidence="2" key="2">
    <citation type="submission" date="2023-01" db="EMBL/GenBank/DDBJ databases">
        <authorList>
            <person name="Sun Q."/>
            <person name="Evtushenko L."/>
        </authorList>
    </citation>
    <scope>NUCLEOTIDE SEQUENCE</scope>
    <source>
        <strain evidence="2">VKM Ac-1069</strain>
    </source>
</reference>
<dbReference type="Pfam" id="PF01883">
    <property type="entry name" value="FeS_assembly_P"/>
    <property type="match status" value="1"/>
</dbReference>